<evidence type="ECO:0000256" key="1">
    <source>
        <dbReference type="ARBA" id="ARBA00022664"/>
    </source>
</evidence>
<dbReference type="PROSITE" id="PS50102">
    <property type="entry name" value="RRM"/>
    <property type="match status" value="2"/>
</dbReference>
<evidence type="ECO:0000256" key="2">
    <source>
        <dbReference type="ARBA" id="ARBA00022884"/>
    </source>
</evidence>
<dbReference type="FunFam" id="3.30.70.330:FF:000097">
    <property type="entry name" value="U2 snRNP auxiliary factor large subunit"/>
    <property type="match status" value="1"/>
</dbReference>
<feature type="compositionally biased region" description="Low complexity" evidence="5">
    <location>
        <begin position="57"/>
        <end position="70"/>
    </location>
</feature>
<dbReference type="InterPro" id="IPR000504">
    <property type="entry name" value="RRM_dom"/>
</dbReference>
<feature type="compositionally biased region" description="Basic and acidic residues" evidence="5">
    <location>
        <begin position="86"/>
        <end position="166"/>
    </location>
</feature>
<proteinExistence type="predicted"/>
<feature type="compositionally biased region" description="Basic and acidic residues" evidence="5">
    <location>
        <begin position="173"/>
        <end position="215"/>
    </location>
</feature>
<dbReference type="InterPro" id="IPR012677">
    <property type="entry name" value="Nucleotide-bd_a/b_plait_sf"/>
</dbReference>
<evidence type="ECO:0000313" key="8">
    <source>
        <dbReference type="Proteomes" id="UP001438707"/>
    </source>
</evidence>
<dbReference type="Proteomes" id="UP001438707">
    <property type="component" value="Unassembled WGS sequence"/>
</dbReference>
<feature type="compositionally biased region" description="Low complexity" evidence="5">
    <location>
        <begin position="33"/>
        <end position="50"/>
    </location>
</feature>
<feature type="domain" description="RRM" evidence="6">
    <location>
        <begin position="368"/>
        <end position="454"/>
    </location>
</feature>
<feature type="region of interest" description="Disordered" evidence="5">
    <location>
        <begin position="1"/>
        <end position="294"/>
    </location>
</feature>
<protein>
    <recommendedName>
        <fullName evidence="6">RRM domain-containing protein</fullName>
    </recommendedName>
</protein>
<dbReference type="AlphaFoldDB" id="A0AAW1QN99"/>
<keyword evidence="8" id="KW-1185">Reference proteome</keyword>
<dbReference type="InterPro" id="IPR035979">
    <property type="entry name" value="RBD_domain_sf"/>
</dbReference>
<dbReference type="GO" id="GO:0006397">
    <property type="term" value="P:mRNA processing"/>
    <property type="evidence" value="ECO:0007669"/>
    <property type="project" value="UniProtKB-KW"/>
</dbReference>
<dbReference type="SUPFAM" id="SSF54928">
    <property type="entry name" value="RNA-binding domain, RBD"/>
    <property type="match status" value="1"/>
</dbReference>
<evidence type="ECO:0000313" key="7">
    <source>
        <dbReference type="EMBL" id="KAK9822897.1"/>
    </source>
</evidence>
<dbReference type="GO" id="GO:0003723">
    <property type="term" value="F:RNA binding"/>
    <property type="evidence" value="ECO:0007669"/>
    <property type="project" value="UniProtKB-UniRule"/>
</dbReference>
<dbReference type="Gene3D" id="3.30.70.330">
    <property type="match status" value="2"/>
</dbReference>
<comment type="caution">
    <text evidence="7">The sequence shown here is derived from an EMBL/GenBank/DDBJ whole genome shotgun (WGS) entry which is preliminary data.</text>
</comment>
<keyword evidence="2 4" id="KW-0694">RNA-binding</keyword>
<reference evidence="7 8" key="1">
    <citation type="journal article" date="2024" name="Nat. Commun.">
        <title>Phylogenomics reveals the evolutionary origins of lichenization in chlorophyte algae.</title>
        <authorList>
            <person name="Puginier C."/>
            <person name="Libourel C."/>
            <person name="Otte J."/>
            <person name="Skaloud P."/>
            <person name="Haon M."/>
            <person name="Grisel S."/>
            <person name="Petersen M."/>
            <person name="Berrin J.G."/>
            <person name="Delaux P.M."/>
            <person name="Dal Grande F."/>
            <person name="Keller J."/>
        </authorList>
    </citation>
    <scope>NUCLEOTIDE SEQUENCE [LARGE SCALE GENOMIC DNA]</scope>
    <source>
        <strain evidence="7 8">SAG 2145</strain>
    </source>
</reference>
<evidence type="ECO:0000256" key="5">
    <source>
        <dbReference type="SAM" id="MobiDB-lite"/>
    </source>
</evidence>
<evidence type="ECO:0000259" key="6">
    <source>
        <dbReference type="PROSITE" id="PS50102"/>
    </source>
</evidence>
<gene>
    <name evidence="7" type="ORF">WJX74_001813</name>
</gene>
<dbReference type="CDD" id="cd12232">
    <property type="entry name" value="RRM3_U2AF65"/>
    <property type="match status" value="1"/>
</dbReference>
<sequence length="624" mass="68413">MEAEQEPEAASSLPEAQMAALSTDQPAQDSHMAEVPEAQPAADAAALAATDADEDAAPATSAEPSARAPEVLAADQPEPTENGHQAAEKIEAYSDDARELEHKRESAATPEEQKEAGSSREKRHSERSDRDSERRKDKESSRSRDKERGRDKERSKDDSRDKDGGRDRRHRSKERDRERDTDRSRGKDRDRSDRDKDDRGHRSSSRRDKERDRSRDRSRRHRSRSRSAKRRSRSRDRSHRRSRRSPSRSRSRSRHRSSRRRSRSASVEYGGYVPRKRQEIPRARPEPAPGFQPPKTTAFWLHQGVGRECAGGYSTSYTDPYAALRSSGGATTPQEIARQMQEQQLKARQLVLQQQAASAVAAASKTQREVYVGNLVSGLVTEEALRQLFNSTMQAAFPDKQIAGLDPVVNVSMHSEGRYAFVELRSPDMASAALQLSNQVQLLGQPISVGRPSGYVDPSKAQQAALAAQAALEAFQSGDTNAAAQALNEQGISVPGFSPPPGTVTAAEAADGAVPSPVPTRCLSVTGMVTADVLVDDAEYQEVILDLQEECGKYGMVESVKVPRPALPAQAPALFGTSNFGKGFVKFADEVGAQQAKNAIHGRLFAGETVQVIFVAPEFFEALV</sequence>
<keyword evidence="1" id="KW-0507">mRNA processing</keyword>
<dbReference type="GO" id="GO:0008380">
    <property type="term" value="P:RNA splicing"/>
    <property type="evidence" value="ECO:0007669"/>
    <property type="project" value="UniProtKB-KW"/>
</dbReference>
<accession>A0AAW1QN99</accession>
<dbReference type="EMBL" id="JALJOS010000029">
    <property type="protein sequence ID" value="KAK9822897.1"/>
    <property type="molecule type" value="Genomic_DNA"/>
</dbReference>
<evidence type="ECO:0000256" key="3">
    <source>
        <dbReference type="ARBA" id="ARBA00023187"/>
    </source>
</evidence>
<organism evidence="7 8">
    <name type="scientific">Apatococcus lobatus</name>
    <dbReference type="NCBI Taxonomy" id="904363"/>
    <lineage>
        <taxon>Eukaryota</taxon>
        <taxon>Viridiplantae</taxon>
        <taxon>Chlorophyta</taxon>
        <taxon>core chlorophytes</taxon>
        <taxon>Trebouxiophyceae</taxon>
        <taxon>Chlorellales</taxon>
        <taxon>Chlorellaceae</taxon>
        <taxon>Apatococcus</taxon>
    </lineage>
</organism>
<evidence type="ECO:0000256" key="4">
    <source>
        <dbReference type="PROSITE-ProRule" id="PRU00176"/>
    </source>
</evidence>
<dbReference type="PANTHER" id="PTHR23139">
    <property type="entry name" value="RNA-BINDING PROTEIN"/>
    <property type="match status" value="1"/>
</dbReference>
<feature type="compositionally biased region" description="Basic and acidic residues" evidence="5">
    <location>
        <begin position="276"/>
        <end position="285"/>
    </location>
</feature>
<keyword evidence="3" id="KW-0508">mRNA splicing</keyword>
<name>A0AAW1QN99_9CHLO</name>
<dbReference type="SMART" id="SM00360">
    <property type="entry name" value="RRM"/>
    <property type="match status" value="2"/>
</dbReference>
<feature type="compositionally biased region" description="Basic residues" evidence="5">
    <location>
        <begin position="216"/>
        <end position="263"/>
    </location>
</feature>
<feature type="domain" description="RRM" evidence="6">
    <location>
        <begin position="521"/>
        <end position="617"/>
    </location>
</feature>